<dbReference type="EMBL" id="AP025292">
    <property type="protein sequence ID" value="BDC97951.1"/>
    <property type="molecule type" value="Genomic_DNA"/>
</dbReference>
<dbReference type="GO" id="GO:0016740">
    <property type="term" value="F:transferase activity"/>
    <property type="evidence" value="ECO:0007669"/>
    <property type="project" value="UniProtKB-KW"/>
</dbReference>
<evidence type="ECO:0000313" key="2">
    <source>
        <dbReference type="Proteomes" id="UP001354989"/>
    </source>
</evidence>
<proteinExistence type="predicted"/>
<gene>
    <name evidence="1" type="ORF">PEPS_02320</name>
</gene>
<name>A0ABM7VAJ1_9BACT</name>
<organism evidence="1 2">
    <name type="scientific">Persicobacter psychrovividus</name>
    <dbReference type="NCBI Taxonomy" id="387638"/>
    <lineage>
        <taxon>Bacteria</taxon>
        <taxon>Pseudomonadati</taxon>
        <taxon>Bacteroidota</taxon>
        <taxon>Cytophagia</taxon>
        <taxon>Cytophagales</taxon>
        <taxon>Persicobacteraceae</taxon>
        <taxon>Persicobacter</taxon>
    </lineage>
</organism>
<accession>A0ABM7VAJ1</accession>
<dbReference type="Proteomes" id="UP001354989">
    <property type="component" value="Chromosome"/>
</dbReference>
<dbReference type="SUPFAM" id="SSF53756">
    <property type="entry name" value="UDP-Glycosyltransferase/glycogen phosphorylase"/>
    <property type="match status" value="1"/>
</dbReference>
<dbReference type="RefSeq" id="WP_338397429.1">
    <property type="nucleotide sequence ID" value="NZ_AP025292.1"/>
</dbReference>
<keyword evidence="1" id="KW-0808">Transferase</keyword>
<reference evidence="1 2" key="1">
    <citation type="submission" date="2021-12" db="EMBL/GenBank/DDBJ databases">
        <title>Genome sequencing of bacteria with rrn-lacking chromosome and rrn-plasmid.</title>
        <authorList>
            <person name="Anda M."/>
            <person name="Iwasaki W."/>
        </authorList>
    </citation>
    <scope>NUCLEOTIDE SEQUENCE [LARGE SCALE GENOMIC DNA]</scope>
    <source>
        <strain evidence="1 2">NBRC 101262</strain>
    </source>
</reference>
<dbReference type="Gene3D" id="3.40.50.2000">
    <property type="entry name" value="Glycogen Phosphorylase B"/>
    <property type="match status" value="1"/>
</dbReference>
<keyword evidence="2" id="KW-1185">Reference proteome</keyword>
<dbReference type="Pfam" id="PF13528">
    <property type="entry name" value="Glyco_trans_1_3"/>
    <property type="match status" value="1"/>
</dbReference>
<evidence type="ECO:0000313" key="1">
    <source>
        <dbReference type="EMBL" id="BDC97951.1"/>
    </source>
</evidence>
<sequence>MRFIFLVQIEGRGHMTQAMQMKNLLERAGHEVVHVFLGKGKRRAAPPYFEPHFTCPVERIHSPNFITDRHRKRIRVVRSALKSCLYLGQYFRSCQRIHQVSTEKKADAIISFCDFLGGCYQKLFQPKSKLITVGHQFLATHPDFPHLPHRQFERWMYQLSNYFMGWGADLKIALSFAPYAPLPTESKTIICPPLLRDDLPTASQHAEDYFLAYVVNDGYADDIMTWQSQHPEVCIHLFSDRKTWKAPHSPQPNLTCHPLNASSFLEKMSRCKGLITTAGFESVTEAMHLGKKVFMVPVARQYEQATNAIDAQNAGAGITADHFDIQLLIDHLQVAASSENPQRQWFSLAEEQILKGLGGLWHKREHLRI</sequence>
<protein>
    <submittedName>
        <fullName evidence="1">Glycosyl transferase</fullName>
    </submittedName>
</protein>